<evidence type="ECO:0000256" key="10">
    <source>
        <dbReference type="SAM" id="MobiDB-lite"/>
    </source>
</evidence>
<feature type="compositionally biased region" description="Polar residues" evidence="10">
    <location>
        <begin position="1158"/>
        <end position="1173"/>
    </location>
</feature>
<dbReference type="PROSITE" id="PS50082">
    <property type="entry name" value="WD_REPEATS_2"/>
    <property type="match status" value="1"/>
</dbReference>
<feature type="compositionally biased region" description="Polar residues" evidence="10">
    <location>
        <begin position="1531"/>
        <end position="1553"/>
    </location>
</feature>
<proteinExistence type="inferred from homology"/>
<feature type="repeat" description="WD" evidence="9">
    <location>
        <begin position="201"/>
        <end position="243"/>
    </location>
</feature>
<feature type="region of interest" description="Disordered" evidence="10">
    <location>
        <begin position="1153"/>
        <end position="1183"/>
    </location>
</feature>
<feature type="region of interest" description="Disordered" evidence="10">
    <location>
        <begin position="1304"/>
        <end position="1390"/>
    </location>
</feature>
<evidence type="ECO:0000256" key="8">
    <source>
        <dbReference type="ARBA" id="ARBA00022927"/>
    </source>
</evidence>
<dbReference type="InterPro" id="IPR036322">
    <property type="entry name" value="WD40_repeat_dom_sf"/>
</dbReference>
<protein>
    <recommendedName>
        <fullName evidence="13">WD_REPEATS_REGION domain-containing protein</fullName>
    </recommendedName>
</protein>
<accession>A0AA85IW18</accession>
<sequence length="1761" mass="195123">MADCTHHEYSFTSWTGNVIFQTFQLNKMKVKELERFAHSAWSPLSNSRTYLATITAEDNRQSNDSLTDSGVAIPSALEIFEFDVKENNSMSMQSNISLQIKQKGTCLLWTAPIGDLETGLLIYGTITGSLYLYNSQKIVSTYHQHKKSSLIDDNNQENIIDFNENTIHHHVNGDQHKWNTTKPSITIAENDLSSFIYTSRENVHNGVVRSLDFNRFQTNLFASVSNDDEIFIWDIEKMEQPMSPGAKIQPVENLNKVAWNPRVQHILCTTSIGRCVIWDLRKSGPVLQLTKTMCQLEPQIMAWSPDVATRLCLTDPNNPNADIQLWDLRYPKHMLALLGHWPPIASHTTSQLAGFPLGNAGTVNSLCWGIPECQKSTNYKSHLYDTDMIMTVIGASGALPTLSGTCGTKLNPTYAEMLVVWSVDQALNSSPDTDTSHEATPQPIFISRLEGLEDQELASGLCFNDLPTNMSVHCVPNYPNLLCVTQSDGWITIHNLSSGLTHQKNPQHEQVNVERYAKQCKLARNSQSMRTSHKVAEAFNDGESLITLDDNIHENKALNESDSLYPVSMDNSGITGSSGSGFTDDQQMVNPLIEQLSNDSSYSMKPIIHTIPQPMPLLRVAPCWLKKPCGVNFAFGGRLVIFSSLSQLSTKRTRTLSSMTLKRGDHSKSPETTATGEHQQSITIPSSDHQHQSIPAESQAYWVSIKWIDLSQLESSGDSVSQQLVDNNSSTQEFIDCITNALNCPMEYLLTVCDKAKQLLQTHNYQPYLDLWNVIHARLGEPSSVKLSLSKLFGYDKSDHQDFTGWTTDQLLETLKRSLVTGDIHTTIQLCLHPDFASLSLPNLSTLSVFGVMLADSHRTDQPQVFCEVQTKILTMLNDFPIKHTASSCLNSVIMLFNGVLCKNWLTLVNNWPLSDWRTILSAIVNHLWDQDVELFKNLCSLIVKRLLDNSDDDGNANKDMKEIHKDLSSNEVGLVACVCCIISGDLDGLTQCWLRLNNIDISQLDDVTKILPLALQLVLLHRVSQTNNNYCQDQFECLQSNQLLMSLAIWLADTRGGQCENNLILALNLLTKTISSSSLSTRNDLIDLRHRLWCNLSVEQQQQQYQQYCQQASSSSELQQLFQCPYPQTGCHCGLSQSNPSLVMTNKATHHQKAMHAQQSSMSTIFPSSTQNLPPQQPHLHPQPLLQQPIQSTNNFYAPLPSANISNQPLFPSQGMQLQPPLPPPPPLPAATQQPQPYFPSSQNMPFEQCPPAPPPPPPSAFSHPSMPSVIEQTRNIQLNANQQHASPMPNVVKPPIPSLSTPMNTNIGNNIPANYQSPFNNMPSSTAQYGVQHQLQSQQSVPLPPPPPASHQQQPLQRRQTSTSPGWNDPPLLSMNKPPQSAVSHNPYYNPMEFTSSSISQLNSSLTPGAGFPRPVQPSMPPLPPSLQTAGSALSQPNVPYPSSMNNSIPSMNTSVPPRQGQPQPQLPPMPPSQPSFEQLPPAKTTPVLSPPLSVYPQMPGGGVYQQYQPQQHQLQQQQPDPYPQQFQNTQFSPSPSSLAPRQASSTSSTIWPAAPPLCSIPKTSIDSTPYTDSNNILTSNSSPDGSVNVNTVSQTSNVNSDTTTTTPANSSGNDVCLLPEEYNSIRKVLIDLIYNCRQTGGKQYRNKLDDVERRLDQFFKNISTGTLQLTGSTFECLQQCTLLAEQFNYTEALKQVNLLIQSAFQLPDIQCFGPALKILMQTAKQLYPTSSPTSAAAAASTSASTPVNQYPVVSHRIH</sequence>
<dbReference type="InterPro" id="IPR040251">
    <property type="entry name" value="SEC31-like"/>
</dbReference>
<reference evidence="12" key="2">
    <citation type="submission" date="2023-11" db="UniProtKB">
        <authorList>
            <consortium name="WormBaseParasite"/>
        </authorList>
    </citation>
    <scope>IDENTIFICATION</scope>
</reference>
<feature type="region of interest" description="Disordered" evidence="10">
    <location>
        <begin position="1403"/>
        <end position="1553"/>
    </location>
</feature>
<keyword evidence="3" id="KW-0813">Transport</keyword>
<evidence type="ECO:0000256" key="7">
    <source>
        <dbReference type="ARBA" id="ARBA00022892"/>
    </source>
</evidence>
<evidence type="ECO:0000313" key="11">
    <source>
        <dbReference type="Proteomes" id="UP000050795"/>
    </source>
</evidence>
<dbReference type="SUPFAM" id="SSF50978">
    <property type="entry name" value="WD40 repeat-like"/>
    <property type="match status" value="1"/>
</dbReference>
<evidence type="ECO:0000256" key="3">
    <source>
        <dbReference type="ARBA" id="ARBA00022448"/>
    </source>
</evidence>
<dbReference type="GO" id="GO:0030127">
    <property type="term" value="C:COPII vesicle coat"/>
    <property type="evidence" value="ECO:0007669"/>
    <property type="project" value="TreeGrafter"/>
</dbReference>
<dbReference type="Proteomes" id="UP000050795">
    <property type="component" value="Unassembled WGS sequence"/>
</dbReference>
<feature type="compositionally biased region" description="Pro residues" evidence="10">
    <location>
        <begin position="1417"/>
        <end position="1427"/>
    </location>
</feature>
<feature type="compositionally biased region" description="Low complexity" evidence="10">
    <location>
        <begin position="1333"/>
        <end position="1343"/>
    </location>
</feature>
<evidence type="ECO:0000313" key="12">
    <source>
        <dbReference type="WBParaSite" id="TREG1_114270.1"/>
    </source>
</evidence>
<dbReference type="GO" id="GO:0070971">
    <property type="term" value="C:endoplasmic reticulum exit site"/>
    <property type="evidence" value="ECO:0007669"/>
    <property type="project" value="TreeGrafter"/>
</dbReference>
<evidence type="ECO:0000256" key="2">
    <source>
        <dbReference type="ARBA" id="ARBA00009358"/>
    </source>
</evidence>
<dbReference type="InterPro" id="IPR015943">
    <property type="entry name" value="WD40/YVTN_repeat-like_dom_sf"/>
</dbReference>
<feature type="region of interest" description="Disordered" evidence="10">
    <location>
        <begin position="1213"/>
        <end position="1262"/>
    </location>
</feature>
<dbReference type="GO" id="GO:0005198">
    <property type="term" value="F:structural molecule activity"/>
    <property type="evidence" value="ECO:0007669"/>
    <property type="project" value="TreeGrafter"/>
</dbReference>
<dbReference type="PANTHER" id="PTHR13923">
    <property type="entry name" value="SEC31-RELATED PROTEIN"/>
    <property type="match status" value="1"/>
</dbReference>
<feature type="compositionally biased region" description="Polar residues" evidence="10">
    <location>
        <begin position="1428"/>
        <end position="1440"/>
    </location>
</feature>
<dbReference type="InterPro" id="IPR001680">
    <property type="entry name" value="WD40_rpt"/>
</dbReference>
<keyword evidence="7" id="KW-0931">ER-Golgi transport</keyword>
<evidence type="ECO:0000256" key="9">
    <source>
        <dbReference type="PROSITE-ProRule" id="PRU00221"/>
    </source>
</evidence>
<feature type="compositionally biased region" description="Polar residues" evidence="10">
    <location>
        <begin position="670"/>
        <end position="690"/>
    </location>
</feature>
<feature type="compositionally biased region" description="Pro residues" evidence="10">
    <location>
        <begin position="1250"/>
        <end position="1261"/>
    </location>
</feature>
<organism evidence="11 12">
    <name type="scientific">Trichobilharzia regenti</name>
    <name type="common">Nasal bird schistosome</name>
    <dbReference type="NCBI Taxonomy" id="157069"/>
    <lineage>
        <taxon>Eukaryota</taxon>
        <taxon>Metazoa</taxon>
        <taxon>Spiralia</taxon>
        <taxon>Lophotrochozoa</taxon>
        <taxon>Platyhelminthes</taxon>
        <taxon>Trematoda</taxon>
        <taxon>Digenea</taxon>
        <taxon>Strigeidida</taxon>
        <taxon>Schistosomatoidea</taxon>
        <taxon>Schistosomatidae</taxon>
        <taxon>Trichobilharzia</taxon>
    </lineage>
</organism>
<keyword evidence="6" id="KW-0256">Endoplasmic reticulum</keyword>
<evidence type="ECO:0008006" key="13">
    <source>
        <dbReference type="Google" id="ProtNLM"/>
    </source>
</evidence>
<feature type="region of interest" description="Disordered" evidence="10">
    <location>
        <begin position="656"/>
        <end position="690"/>
    </location>
</feature>
<feature type="compositionally biased region" description="Low complexity" evidence="10">
    <location>
        <begin position="1507"/>
        <end position="1530"/>
    </location>
</feature>
<reference evidence="11" key="1">
    <citation type="submission" date="2022-06" db="EMBL/GenBank/DDBJ databases">
        <authorList>
            <person name="Berger JAMES D."/>
            <person name="Berger JAMES D."/>
        </authorList>
    </citation>
    <scope>NUCLEOTIDE SEQUENCE [LARGE SCALE GENOMIC DNA]</scope>
</reference>
<evidence type="ECO:0000256" key="5">
    <source>
        <dbReference type="ARBA" id="ARBA00022737"/>
    </source>
</evidence>
<keyword evidence="5" id="KW-0677">Repeat</keyword>
<keyword evidence="8" id="KW-0653">Protein transport</keyword>
<dbReference type="GO" id="GO:0007029">
    <property type="term" value="P:endoplasmic reticulum organization"/>
    <property type="evidence" value="ECO:0007669"/>
    <property type="project" value="TreeGrafter"/>
</dbReference>
<feature type="compositionally biased region" description="Low complexity" evidence="10">
    <location>
        <begin position="1443"/>
        <end position="1466"/>
    </location>
</feature>
<evidence type="ECO:0000256" key="4">
    <source>
        <dbReference type="ARBA" id="ARBA00022574"/>
    </source>
</evidence>
<dbReference type="Gene3D" id="1.20.940.10">
    <property type="entry name" value="Functional domain of the splicing factor Prp18"/>
    <property type="match status" value="1"/>
</dbReference>
<evidence type="ECO:0000256" key="6">
    <source>
        <dbReference type="ARBA" id="ARBA00022824"/>
    </source>
</evidence>
<feature type="compositionally biased region" description="Pro residues" evidence="10">
    <location>
        <begin position="1467"/>
        <end position="1476"/>
    </location>
</feature>
<dbReference type="WBParaSite" id="TREG1_114270.1">
    <property type="protein sequence ID" value="TREG1_114270.1"/>
    <property type="gene ID" value="TREG1_114270"/>
</dbReference>
<feature type="compositionally biased region" description="Polar residues" evidence="10">
    <location>
        <begin position="1304"/>
        <end position="1331"/>
    </location>
</feature>
<dbReference type="PANTHER" id="PTHR13923:SF11">
    <property type="entry name" value="SECRETORY 31, ISOFORM D"/>
    <property type="match status" value="1"/>
</dbReference>
<dbReference type="GO" id="GO:0090110">
    <property type="term" value="P:COPII-coated vesicle cargo loading"/>
    <property type="evidence" value="ECO:0007669"/>
    <property type="project" value="TreeGrafter"/>
</dbReference>
<keyword evidence="11" id="KW-1185">Reference proteome</keyword>
<dbReference type="SMART" id="SM00320">
    <property type="entry name" value="WD40"/>
    <property type="match status" value="2"/>
</dbReference>
<dbReference type="Gene3D" id="2.130.10.10">
    <property type="entry name" value="YVTN repeat-like/Quinoprotein amine dehydrogenase"/>
    <property type="match status" value="1"/>
</dbReference>
<comment type="similarity">
    <text evidence="2">Belongs to the WD repeat SEC31 family.</text>
</comment>
<keyword evidence="4 9" id="KW-0853">WD repeat</keyword>
<evidence type="ECO:0000256" key="1">
    <source>
        <dbReference type="ARBA" id="ARBA00004240"/>
    </source>
</evidence>
<dbReference type="GO" id="GO:0015031">
    <property type="term" value="P:protein transport"/>
    <property type="evidence" value="ECO:0007669"/>
    <property type="project" value="UniProtKB-KW"/>
</dbReference>
<dbReference type="Gene3D" id="1.25.40.1030">
    <property type="match status" value="1"/>
</dbReference>
<comment type="subcellular location">
    <subcellularLocation>
        <location evidence="1">Endoplasmic reticulum</location>
    </subcellularLocation>
</comment>
<name>A0AA85IW18_TRIRE</name>
<feature type="compositionally biased region" description="Pro residues" evidence="10">
    <location>
        <begin position="1221"/>
        <end position="1230"/>
    </location>
</feature>